<dbReference type="Proteomes" id="UP001498398">
    <property type="component" value="Unassembled WGS sequence"/>
</dbReference>
<organism evidence="3 4">
    <name type="scientific">Marasmiellus scandens</name>
    <dbReference type="NCBI Taxonomy" id="2682957"/>
    <lineage>
        <taxon>Eukaryota</taxon>
        <taxon>Fungi</taxon>
        <taxon>Dikarya</taxon>
        <taxon>Basidiomycota</taxon>
        <taxon>Agaricomycotina</taxon>
        <taxon>Agaricomycetes</taxon>
        <taxon>Agaricomycetidae</taxon>
        <taxon>Agaricales</taxon>
        <taxon>Marasmiineae</taxon>
        <taxon>Omphalotaceae</taxon>
        <taxon>Marasmiellus</taxon>
    </lineage>
</organism>
<feature type="region of interest" description="Disordered" evidence="1">
    <location>
        <begin position="843"/>
        <end position="874"/>
    </location>
</feature>
<feature type="region of interest" description="Disordered" evidence="1">
    <location>
        <begin position="1141"/>
        <end position="1169"/>
    </location>
</feature>
<feature type="compositionally biased region" description="Acidic residues" evidence="1">
    <location>
        <begin position="1146"/>
        <end position="1155"/>
    </location>
</feature>
<evidence type="ECO:0000313" key="3">
    <source>
        <dbReference type="EMBL" id="KAK7438412.1"/>
    </source>
</evidence>
<feature type="region of interest" description="Disordered" evidence="1">
    <location>
        <begin position="1067"/>
        <end position="1102"/>
    </location>
</feature>
<dbReference type="InterPro" id="IPR046496">
    <property type="entry name" value="DUF6589"/>
</dbReference>
<keyword evidence="4" id="KW-1185">Reference proteome</keyword>
<reference evidence="3 4" key="1">
    <citation type="submission" date="2024-01" db="EMBL/GenBank/DDBJ databases">
        <title>A draft genome for the cacao thread blight pathogen Marasmiellus scandens.</title>
        <authorList>
            <person name="Baruah I.K."/>
            <person name="Leung J."/>
            <person name="Bukari Y."/>
            <person name="Amoako-Attah I."/>
            <person name="Meinhardt L.W."/>
            <person name="Bailey B.A."/>
            <person name="Cohen S.P."/>
        </authorList>
    </citation>
    <scope>NUCLEOTIDE SEQUENCE [LARGE SCALE GENOMIC DNA]</scope>
    <source>
        <strain evidence="3 4">GH-19</strain>
    </source>
</reference>
<feature type="compositionally biased region" description="Polar residues" evidence="1">
    <location>
        <begin position="62"/>
        <end position="88"/>
    </location>
</feature>
<evidence type="ECO:0000256" key="1">
    <source>
        <dbReference type="SAM" id="MobiDB-lite"/>
    </source>
</evidence>
<dbReference type="Pfam" id="PF20231">
    <property type="entry name" value="DUF6589"/>
    <property type="match status" value="1"/>
</dbReference>
<accession>A0ABR1IQ86</accession>
<feature type="region of interest" description="Disordered" evidence="1">
    <location>
        <begin position="17"/>
        <end position="126"/>
    </location>
</feature>
<feature type="domain" description="DUF6589" evidence="2">
    <location>
        <begin position="545"/>
        <end position="1009"/>
    </location>
</feature>
<protein>
    <recommendedName>
        <fullName evidence="2">DUF6589 domain-containing protein</fullName>
    </recommendedName>
</protein>
<gene>
    <name evidence="3" type="ORF">VKT23_018025</name>
</gene>
<feature type="compositionally biased region" description="Low complexity" evidence="1">
    <location>
        <begin position="852"/>
        <end position="863"/>
    </location>
</feature>
<proteinExistence type="predicted"/>
<evidence type="ECO:0000313" key="4">
    <source>
        <dbReference type="Proteomes" id="UP001498398"/>
    </source>
</evidence>
<feature type="compositionally biased region" description="Acidic residues" evidence="1">
    <location>
        <begin position="1089"/>
        <end position="1102"/>
    </location>
</feature>
<feature type="compositionally biased region" description="Low complexity" evidence="1">
    <location>
        <begin position="1074"/>
        <end position="1088"/>
    </location>
</feature>
<sequence>MSFQSLDPFAIDYISSNSPSVSPVVPQNPEPLLNSSSHNSSRKRRRPPQNCVETPPIPFTHLFSSPTNLHATSETSEVTTPVYAQSNAAKRRHSRANSENIFVSVTPAASSSRKRQKRLQEPPVAPIGVPVPVFAPAVGFTPGQSFQMPSNAATQVFSYPTYSITPPTRPKYPALSSSLAARMQDPHISPLIRKTYRPLTVEVEVVIPPGNMKEQRTVVYTSVQQKLDSLFWFLDRELGWTYGQMLWYTAHKEGPGLTTDNQSSSFMHFLRGHDGTCWPSSLVDVWFRHPAGREKESDYALYSFEPSFKTIRPVRAGLSAFAAQLVEQKLSQEAESACRAKELQVKLSTRSKRAGEPMKWDDTGEGMQEFLRQFYVSRQPVGWRLVKSMAMRKKNGVFAVRQRRPIDPVLVNVFNRVNYSRTSRANCGPLADGILHFAFLAPLELFRMHSRTAGMPSAPTVIRAMEDLGSQEIAVLQERGNDPDALDIMRIDNVHNYHLQRDIRLGRQNILNTGIFGTSFEAEDYVDVNAFNLDRFQQTLATSTRHDVTVEKLFALLDHEHLDTVVSLQFLQALIDYVSEMKSSGPQVTELYRTHATKLQLPIRKTKVHPFAACSKNEVVYTELRDCLVDFLGQLGQTADRFKPRKQPIGGDGLTVMKGLEMQNFLQFETNPFDSHELILWLTEGWHQNWMDLNAIFTTFYGTELTNDPSTIGHSAAKLGRRRPADLSKVDFNQGSQLLFLILDCRMLDCWRVHFKCDDLDKYFCSLAKAGKLPTVPELFDIARVLQKRYASHASYFAALSGNKAVLQRLGIDIAESWDGEIFEESSKDFAAINAGKRAVHTGAKRCKPRPAASSATASKSSAPVEPPSEDFQGDRVYANSGALIRVAALLRESILAAAVGDPGRVYEVTKHQLFTFAGSSNPHYTDLLLDKIISLEFEADEEMKKAILQISLVNLSGQEGGFSFGDLVQEYYNRLLDAVVWSPNIHRVRELKREWFKDFGLKRKSGRHAEASVAADRKTLLDLYRDCSLHTFKPGRQIGMPYDGNRFAPGYENLEKQKLSSYLRRSRTRSTARRLATTSSSSQASSLTEEDDDNSPPEGAEEYLPELMSAHLIDGIRLYTEAIHMDEEALELLGRLEDIGHDTDSDSEDSELGDDASGLRLDITDDEL</sequence>
<evidence type="ECO:0000259" key="2">
    <source>
        <dbReference type="Pfam" id="PF20231"/>
    </source>
</evidence>
<comment type="caution">
    <text evidence="3">The sequence shown here is derived from an EMBL/GenBank/DDBJ whole genome shotgun (WGS) entry which is preliminary data.</text>
</comment>
<feature type="compositionally biased region" description="Low complexity" evidence="1">
    <location>
        <begin position="17"/>
        <end position="39"/>
    </location>
</feature>
<dbReference type="EMBL" id="JBANRG010000079">
    <property type="protein sequence ID" value="KAK7438412.1"/>
    <property type="molecule type" value="Genomic_DNA"/>
</dbReference>
<name>A0ABR1IQ86_9AGAR</name>
<feature type="compositionally biased region" description="Polar residues" evidence="1">
    <location>
        <begin position="97"/>
        <end position="111"/>
    </location>
</feature>